<dbReference type="AlphaFoldDB" id="A0A016S0W5"/>
<sequence>MILDRYTVEGALFATFFFNFFEFSPRANSSANPNSLESEIFSIESNVDTSFSSVHIFEMPLKRSVHN</sequence>
<comment type="caution">
    <text evidence="1">The sequence shown here is derived from an EMBL/GenBank/DDBJ whole genome shotgun (WGS) entry which is preliminary data.</text>
</comment>
<keyword evidence="2" id="KW-1185">Reference proteome</keyword>
<evidence type="ECO:0000313" key="2">
    <source>
        <dbReference type="Proteomes" id="UP000024635"/>
    </source>
</evidence>
<name>A0A016S0W5_9BILA</name>
<accession>A0A016S0W5</accession>
<organism evidence="1 2">
    <name type="scientific">Ancylostoma ceylanicum</name>
    <dbReference type="NCBI Taxonomy" id="53326"/>
    <lineage>
        <taxon>Eukaryota</taxon>
        <taxon>Metazoa</taxon>
        <taxon>Ecdysozoa</taxon>
        <taxon>Nematoda</taxon>
        <taxon>Chromadorea</taxon>
        <taxon>Rhabditida</taxon>
        <taxon>Rhabditina</taxon>
        <taxon>Rhabditomorpha</taxon>
        <taxon>Strongyloidea</taxon>
        <taxon>Ancylostomatidae</taxon>
        <taxon>Ancylostomatinae</taxon>
        <taxon>Ancylostoma</taxon>
    </lineage>
</organism>
<proteinExistence type="predicted"/>
<evidence type="ECO:0000313" key="1">
    <source>
        <dbReference type="EMBL" id="EYB84106.1"/>
    </source>
</evidence>
<protein>
    <submittedName>
        <fullName evidence="1">Uncharacterized protein</fullName>
    </submittedName>
</protein>
<gene>
    <name evidence="1" type="primary">Acey_s0323.g2507</name>
    <name evidence="1" type="ORF">Y032_0323g2507</name>
</gene>
<reference evidence="2" key="1">
    <citation type="journal article" date="2015" name="Nat. Genet.">
        <title>The genome and transcriptome of the zoonotic hookworm Ancylostoma ceylanicum identify infection-specific gene families.</title>
        <authorList>
            <person name="Schwarz E.M."/>
            <person name="Hu Y."/>
            <person name="Antoshechkin I."/>
            <person name="Miller M.M."/>
            <person name="Sternberg P.W."/>
            <person name="Aroian R.V."/>
        </authorList>
    </citation>
    <scope>NUCLEOTIDE SEQUENCE</scope>
    <source>
        <strain evidence="2">HY135</strain>
    </source>
</reference>
<dbReference type="EMBL" id="JARK01001659">
    <property type="protein sequence ID" value="EYB84106.1"/>
    <property type="molecule type" value="Genomic_DNA"/>
</dbReference>
<dbReference type="Proteomes" id="UP000024635">
    <property type="component" value="Unassembled WGS sequence"/>
</dbReference>